<dbReference type="InterPro" id="IPR027417">
    <property type="entry name" value="P-loop_NTPase"/>
</dbReference>
<dbReference type="SUPFAM" id="SSF52540">
    <property type="entry name" value="P-loop containing nucleoside triphosphate hydrolases"/>
    <property type="match status" value="1"/>
</dbReference>
<feature type="compositionally biased region" description="Basic and acidic residues" evidence="1">
    <location>
        <begin position="380"/>
        <end position="393"/>
    </location>
</feature>
<feature type="region of interest" description="Disordered" evidence="1">
    <location>
        <begin position="954"/>
        <end position="1062"/>
    </location>
</feature>
<dbReference type="Gene3D" id="3.40.50.300">
    <property type="entry name" value="P-loop containing nucleotide triphosphate hydrolases"/>
    <property type="match status" value="1"/>
</dbReference>
<keyword evidence="3" id="KW-1185">Reference proteome</keyword>
<evidence type="ECO:0000256" key="1">
    <source>
        <dbReference type="SAM" id="MobiDB-lite"/>
    </source>
</evidence>
<feature type="compositionally biased region" description="Basic and acidic residues" evidence="1">
    <location>
        <begin position="403"/>
        <end position="414"/>
    </location>
</feature>
<dbReference type="EMBL" id="UYRR01031027">
    <property type="protein sequence ID" value="VDK43951.1"/>
    <property type="molecule type" value="Genomic_DNA"/>
</dbReference>
<feature type="region of interest" description="Disordered" evidence="1">
    <location>
        <begin position="437"/>
        <end position="458"/>
    </location>
</feature>
<organism evidence="4">
    <name type="scientific">Anisakis simplex</name>
    <name type="common">Herring worm</name>
    <dbReference type="NCBI Taxonomy" id="6269"/>
    <lineage>
        <taxon>Eukaryota</taxon>
        <taxon>Metazoa</taxon>
        <taxon>Ecdysozoa</taxon>
        <taxon>Nematoda</taxon>
        <taxon>Chromadorea</taxon>
        <taxon>Rhabditida</taxon>
        <taxon>Spirurina</taxon>
        <taxon>Ascaridomorpha</taxon>
        <taxon>Ascaridoidea</taxon>
        <taxon>Anisakidae</taxon>
        <taxon>Anisakis</taxon>
        <taxon>Anisakis simplex complex</taxon>
    </lineage>
</organism>
<accession>A0A0M3JTK0</accession>
<reference evidence="2 3" key="2">
    <citation type="submission" date="2018-11" db="EMBL/GenBank/DDBJ databases">
        <authorList>
            <consortium name="Pathogen Informatics"/>
        </authorList>
    </citation>
    <scope>NUCLEOTIDE SEQUENCE [LARGE SCALE GENOMIC DNA]</scope>
</reference>
<dbReference type="PANTHER" id="PTHR32046">
    <property type="entry name" value="G DOMAIN-CONTAINING PROTEIN"/>
    <property type="match status" value="1"/>
</dbReference>
<evidence type="ECO:0000313" key="4">
    <source>
        <dbReference type="WBParaSite" id="ASIM_0001136401-mRNA-1"/>
    </source>
</evidence>
<dbReference type="OrthoDB" id="2386367at2759"/>
<gene>
    <name evidence="2" type="ORF">ASIM_LOCUS10922</name>
</gene>
<feature type="compositionally biased region" description="Polar residues" evidence="1">
    <location>
        <begin position="1011"/>
        <end position="1023"/>
    </location>
</feature>
<dbReference type="AlphaFoldDB" id="A0A0M3JTK0"/>
<name>A0A0M3JTK0_ANISI</name>
<protein>
    <submittedName>
        <fullName evidence="4">RNA polymerase II-associated factor 1 homolog</fullName>
    </submittedName>
</protein>
<feature type="compositionally biased region" description="Basic and acidic residues" evidence="1">
    <location>
        <begin position="442"/>
        <end position="457"/>
    </location>
</feature>
<dbReference type="PANTHER" id="PTHR32046:SF11">
    <property type="entry name" value="IMMUNE-ASSOCIATED NUCLEOTIDE-BINDING PROTEIN 10-LIKE"/>
    <property type="match status" value="1"/>
</dbReference>
<feature type="region of interest" description="Disordered" evidence="1">
    <location>
        <begin position="380"/>
        <end position="414"/>
    </location>
</feature>
<proteinExistence type="predicted"/>
<evidence type="ECO:0000313" key="3">
    <source>
        <dbReference type="Proteomes" id="UP000267096"/>
    </source>
</evidence>
<dbReference type="WBParaSite" id="ASIM_0001136401-mRNA-1">
    <property type="protein sequence ID" value="ASIM_0001136401-mRNA-1"/>
    <property type="gene ID" value="ASIM_0001136401"/>
</dbReference>
<dbReference type="Proteomes" id="UP000267096">
    <property type="component" value="Unassembled WGS sequence"/>
</dbReference>
<evidence type="ECO:0000313" key="2">
    <source>
        <dbReference type="EMBL" id="VDK43951.1"/>
    </source>
</evidence>
<sequence length="1194" mass="131221">MSDREAATDGLNLVSKFAGEAFGIDNVRTVFASASQDNVEREDRVVVLIGPAGTGKSTLIDCMCNYFYGAELKSNVRYKIADEIFDQTTPKKTIIKYVFNETRMPYRPVVIDTPGIGSESGVQTDAEISAMLKGFLLQSHRVVIHAIGFVLRHTDIRVSVKREEQIKETLSMFPKWMLPNVVPMLSSSDGTGTIPPALAALFKNLGLSENRVFFFNSGSLFDVTKAEAITAQLRTTYWTMTMQALDDFFEHVSQLNPQCIAEQLPPSTSPSLVFEKQYKDGIYTPNYTPPPPAVIDKRDENMISSDRTFSTRWSTNVARDSADMKASIKDTSSATGALYSKIRKTSQHESVVAEEKARERIIPIKILNAPSKEYTQVVESHKSHFDTSSERHTTIKSGTEMDSEGRKSHLDTSTEQHLTIQMETDDDHSSPKRYTYDPTSMSHKEHNLTDSVRKESTTGEGIDLAKDTTAIFIGDSSSGGIPTRPHRVQETLINDVPLENLVNSSGYKHIKSYPPPEYTPEQTISRQPLARIAGNNQQHSQNIQQRITTSMDVNVDGSKTDVLRIAPQRHSYHETADKTPSTALSAASDWTYQAASETNVNQFDSNTQRMSSTQQQRNDFIITPQMRTSDSPVLFRVTMGKKDRNVQKIDGDQQTLNVSKARETNIDDVAPPEYDGKWTEQTVQSAARDEKNLKTSSYNADVITGYATSYEYGGNAGPIPTKTTPKPAGETVNGQYYQNITDVMETNIDENINQRSSVYAQDAGQTALLVTTPTSKAFIATSDRMSGYDQCVAAQQRVSGYGYGDTQTTTTVTTTMPIRTSPTTADGSAMGRYKKGETAANVRGQGAAMQRVKGYSHGDEEETVTTTTATTNITNAGAGAVNARGQRVSMQRGQGYSYGDAAEEETATTTTTTKGIVSTGGASAMHGGTQVASARLSTGYGDDEETLTTTTTNKNIANIGGANGQRRQPGVYGRQVQSAMKKGSQGYGYDEDETTTTTTKTIDGGDGAFSPQKQGEMASSNRRSGAYGEYDDEDEFTTTTKSVTTAGGGGGGVPRVPLHQTQQAYRGERMGKSGYGYDDDEEITTTKTTARYDLPPGNIESAGQDYRNEDVENQWQSRAERDDLLGHRSSFQTQQYPVPPKNYLERSVIYEYAIDQHSSYPKSSNSHLSQFFHSQSILSECFHNTPLERSTVIF</sequence>
<reference evidence="4" key="1">
    <citation type="submission" date="2017-02" db="UniProtKB">
        <authorList>
            <consortium name="WormBaseParasite"/>
        </authorList>
    </citation>
    <scope>IDENTIFICATION</scope>
</reference>